<evidence type="ECO:0000256" key="6">
    <source>
        <dbReference type="ARBA" id="ARBA00022553"/>
    </source>
</evidence>
<dbReference type="InterPro" id="IPR022694">
    <property type="entry name" value="3-OHacyl-CoA_DH"/>
</dbReference>
<keyword evidence="6" id="KW-0597">Phosphoprotein</keyword>
<evidence type="ECO:0000259" key="11">
    <source>
        <dbReference type="Pfam" id="PF00725"/>
    </source>
</evidence>
<dbReference type="SUPFAM" id="SSF48179">
    <property type="entry name" value="6-phosphogluconate dehydrogenase C-terminal domain-like"/>
    <property type="match status" value="1"/>
</dbReference>
<evidence type="ECO:0000313" key="14">
    <source>
        <dbReference type="Proteomes" id="UP001601059"/>
    </source>
</evidence>
<keyword evidence="5" id="KW-0963">Cytoplasm</keyword>
<comment type="caution">
    <text evidence="13">The sequence shown here is derived from an EMBL/GenBank/DDBJ whole genome shotgun (WGS) entry which is preliminary data.</text>
</comment>
<feature type="domain" description="3-hydroxyacyl-CoA dehydrogenase C-terminal" evidence="11">
    <location>
        <begin position="187"/>
        <end position="285"/>
    </location>
</feature>
<evidence type="ECO:0000259" key="12">
    <source>
        <dbReference type="Pfam" id="PF02737"/>
    </source>
</evidence>
<dbReference type="EMBL" id="JBIACK010000001">
    <property type="protein sequence ID" value="MFE8699200.1"/>
    <property type="molecule type" value="Genomic_DNA"/>
</dbReference>
<keyword evidence="7 13" id="KW-0560">Oxidoreductase</keyword>
<dbReference type="SUPFAM" id="SSF51735">
    <property type="entry name" value="NAD(P)-binding Rossmann-fold domains"/>
    <property type="match status" value="1"/>
</dbReference>
<dbReference type="PANTHER" id="PTHR48075">
    <property type="entry name" value="3-HYDROXYACYL-COA DEHYDROGENASE FAMILY PROTEIN"/>
    <property type="match status" value="1"/>
</dbReference>
<evidence type="ECO:0000256" key="4">
    <source>
        <dbReference type="ARBA" id="ARBA00011738"/>
    </source>
</evidence>
<dbReference type="Pfam" id="PF02737">
    <property type="entry name" value="3HCDH_N"/>
    <property type="match status" value="1"/>
</dbReference>
<comment type="pathway">
    <text evidence="2">Lipid metabolism; butanoate metabolism.</text>
</comment>
<keyword evidence="14" id="KW-1185">Reference proteome</keyword>
<dbReference type="InterPro" id="IPR013328">
    <property type="entry name" value="6PGD_dom2"/>
</dbReference>
<dbReference type="RefSeq" id="WP_389357206.1">
    <property type="nucleotide sequence ID" value="NZ_JBIACK010000001.1"/>
</dbReference>
<comment type="similarity">
    <text evidence="3">Belongs to the 3-hydroxyacyl-CoA dehydrogenase family.</text>
</comment>
<comment type="subcellular location">
    <subcellularLocation>
        <location evidence="1">Cytoplasm</location>
    </subcellularLocation>
</comment>
<dbReference type="InterPro" id="IPR036291">
    <property type="entry name" value="NAD(P)-bd_dom_sf"/>
</dbReference>
<dbReference type="PIRSF" id="PIRSF000105">
    <property type="entry name" value="HCDH"/>
    <property type="match status" value="1"/>
</dbReference>
<evidence type="ECO:0000256" key="9">
    <source>
        <dbReference type="ARBA" id="ARBA00038962"/>
    </source>
</evidence>
<comment type="subunit">
    <text evidence="4">Homodimer.</text>
</comment>
<protein>
    <recommendedName>
        <fullName evidence="10">L-gulonate 3-dehydrogenase</fullName>
        <ecNumber evidence="9">1.1.1.45</ecNumber>
    </recommendedName>
    <alternativeName>
        <fullName evidence="10">L-gulonate 3-dehydrogenase</fullName>
    </alternativeName>
</protein>
<evidence type="ECO:0000256" key="1">
    <source>
        <dbReference type="ARBA" id="ARBA00004496"/>
    </source>
</evidence>
<dbReference type="Pfam" id="PF00725">
    <property type="entry name" value="3HCDH"/>
    <property type="match status" value="1"/>
</dbReference>
<dbReference type="Proteomes" id="UP001601059">
    <property type="component" value="Unassembled WGS sequence"/>
</dbReference>
<sequence>MFQHIAVLGAGVMGHGIAQLFAQAKKDVQLYDMYPSSLEKAKKSIKNSISMLIEKGLLTKEEGEQSLNRIHFTTELPTALKQAELIIEAIPEVIEMKWEMYQKIEELVGSEVIIASNTSAFPLTLLHEHSKYPERFIIMHFFNPAQLVPLVEIVKVDVTNEQIVNAIEKLMFEVGKSPVVLQKEVPGFIANRLQFAVIREALWLFENNVASAEDIDIAMKESLGFRYAFIGPLESMDFGGLDTMDYICNNLLPKLSDVKETPHALQTLVEKGKLGVKTGEGFYTYDGEKAVEKIKKRDDLFVELLKLKS</sequence>
<name>A0ABW6K7E2_9BACI</name>
<evidence type="ECO:0000256" key="2">
    <source>
        <dbReference type="ARBA" id="ARBA00005086"/>
    </source>
</evidence>
<feature type="domain" description="3-hydroxyacyl-CoA dehydrogenase NAD binding" evidence="12">
    <location>
        <begin position="4"/>
        <end position="183"/>
    </location>
</feature>
<dbReference type="GO" id="GO:0003857">
    <property type="term" value="F:(3S)-3-hydroxyacyl-CoA dehydrogenase (NAD+) activity"/>
    <property type="evidence" value="ECO:0007669"/>
    <property type="project" value="UniProtKB-EC"/>
</dbReference>
<dbReference type="InterPro" id="IPR006180">
    <property type="entry name" value="3-OHacyl-CoA_DH_CS"/>
</dbReference>
<dbReference type="InterPro" id="IPR006108">
    <property type="entry name" value="3HC_DH_C"/>
</dbReference>
<evidence type="ECO:0000256" key="7">
    <source>
        <dbReference type="ARBA" id="ARBA00023002"/>
    </source>
</evidence>
<accession>A0ABW6K7E2</accession>
<organism evidence="13 14">
    <name type="scientific">Cytobacillus spartinae</name>
    <dbReference type="NCBI Taxonomy" id="3299023"/>
    <lineage>
        <taxon>Bacteria</taxon>
        <taxon>Bacillati</taxon>
        <taxon>Bacillota</taxon>
        <taxon>Bacilli</taxon>
        <taxon>Bacillales</taxon>
        <taxon>Bacillaceae</taxon>
        <taxon>Cytobacillus</taxon>
    </lineage>
</organism>
<evidence type="ECO:0000256" key="5">
    <source>
        <dbReference type="ARBA" id="ARBA00022490"/>
    </source>
</evidence>
<reference evidence="13 14" key="1">
    <citation type="submission" date="2024-08" db="EMBL/GenBank/DDBJ databases">
        <title>Two novel Cytobacillus novel species.</title>
        <authorList>
            <person name="Liu G."/>
        </authorList>
    </citation>
    <scope>NUCLEOTIDE SEQUENCE [LARGE SCALE GENOMIC DNA]</scope>
    <source>
        <strain evidence="13 14">FJAT-54145</strain>
    </source>
</reference>
<dbReference type="PROSITE" id="PS00067">
    <property type="entry name" value="3HCDH"/>
    <property type="match status" value="1"/>
</dbReference>
<evidence type="ECO:0000313" key="13">
    <source>
        <dbReference type="EMBL" id="MFE8699200.1"/>
    </source>
</evidence>
<dbReference type="InterPro" id="IPR008927">
    <property type="entry name" value="6-PGluconate_DH-like_C_sf"/>
</dbReference>
<keyword evidence="8" id="KW-0520">NAD</keyword>
<dbReference type="PANTHER" id="PTHR48075:SF1">
    <property type="entry name" value="LAMBDA-CRYSTALLIN HOMOLOG"/>
    <property type="match status" value="1"/>
</dbReference>
<dbReference type="EC" id="1.1.1.45" evidence="9"/>
<evidence type="ECO:0000256" key="3">
    <source>
        <dbReference type="ARBA" id="ARBA00009463"/>
    </source>
</evidence>
<dbReference type="Gene3D" id="3.40.50.720">
    <property type="entry name" value="NAD(P)-binding Rossmann-like Domain"/>
    <property type="match status" value="1"/>
</dbReference>
<evidence type="ECO:0000256" key="10">
    <source>
        <dbReference type="ARBA" id="ARBA00042709"/>
    </source>
</evidence>
<evidence type="ECO:0000256" key="8">
    <source>
        <dbReference type="ARBA" id="ARBA00023027"/>
    </source>
</evidence>
<dbReference type="Gene3D" id="1.10.1040.10">
    <property type="entry name" value="N-(1-d-carboxylethyl)-l-norvaline Dehydrogenase, domain 2"/>
    <property type="match status" value="1"/>
</dbReference>
<proteinExistence type="inferred from homology"/>
<dbReference type="InterPro" id="IPR006176">
    <property type="entry name" value="3-OHacyl-CoA_DH_NAD-bd"/>
</dbReference>
<gene>
    <name evidence="13" type="ORF">ACFYKX_01050</name>
</gene>